<evidence type="ECO:0000256" key="5">
    <source>
        <dbReference type="ARBA" id="ARBA00023136"/>
    </source>
</evidence>
<comment type="subcellular location">
    <subcellularLocation>
        <location evidence="1">Cell membrane</location>
        <topology evidence="1">Multi-pass membrane protein</topology>
    </subcellularLocation>
</comment>
<dbReference type="AlphaFoldDB" id="A0A2G8TC11"/>
<dbReference type="PANTHER" id="PTHR30572:SF4">
    <property type="entry name" value="ABC TRANSPORTER PERMEASE YTRF"/>
    <property type="match status" value="1"/>
</dbReference>
<dbReference type="InterPro" id="IPR003838">
    <property type="entry name" value="ABC3_permease_C"/>
</dbReference>
<feature type="transmembrane region" description="Helical" evidence="7">
    <location>
        <begin position="728"/>
        <end position="753"/>
    </location>
</feature>
<feature type="transmembrane region" description="Helical" evidence="7">
    <location>
        <begin position="306"/>
        <end position="335"/>
    </location>
</feature>
<proteinExistence type="inferred from homology"/>
<feature type="transmembrane region" description="Helical" evidence="7">
    <location>
        <begin position="765"/>
        <end position="784"/>
    </location>
</feature>
<dbReference type="Pfam" id="PF02687">
    <property type="entry name" value="FtsX"/>
    <property type="match status" value="2"/>
</dbReference>
<accession>A0A2G8TC11</accession>
<dbReference type="GO" id="GO:0022857">
    <property type="term" value="F:transmembrane transporter activity"/>
    <property type="evidence" value="ECO:0007669"/>
    <property type="project" value="TreeGrafter"/>
</dbReference>
<feature type="transmembrane region" description="Helical" evidence="7">
    <location>
        <begin position="20"/>
        <end position="43"/>
    </location>
</feature>
<keyword evidence="3 7" id="KW-0812">Transmembrane</keyword>
<organism evidence="9 10">
    <name type="scientific">Massilia eurypsychrophila</name>
    <dbReference type="NCBI Taxonomy" id="1485217"/>
    <lineage>
        <taxon>Bacteria</taxon>
        <taxon>Pseudomonadati</taxon>
        <taxon>Pseudomonadota</taxon>
        <taxon>Betaproteobacteria</taxon>
        <taxon>Burkholderiales</taxon>
        <taxon>Oxalobacteraceae</taxon>
        <taxon>Telluria group</taxon>
        <taxon>Massilia</taxon>
    </lineage>
</organism>
<keyword evidence="5 7" id="KW-0472">Membrane</keyword>
<keyword evidence="10" id="KW-1185">Reference proteome</keyword>
<comment type="caution">
    <text evidence="9">The sequence shown here is derived from an EMBL/GenBank/DDBJ whole genome shotgun (WGS) entry which is preliminary data.</text>
</comment>
<keyword evidence="2" id="KW-1003">Cell membrane</keyword>
<feature type="domain" description="ABC3 transporter permease C-terminal" evidence="8">
    <location>
        <begin position="675"/>
        <end position="793"/>
    </location>
</feature>
<evidence type="ECO:0000256" key="7">
    <source>
        <dbReference type="SAM" id="Phobius"/>
    </source>
</evidence>
<gene>
    <name evidence="9" type="ORF">CR105_17695</name>
</gene>
<evidence type="ECO:0000256" key="4">
    <source>
        <dbReference type="ARBA" id="ARBA00022989"/>
    </source>
</evidence>
<feature type="transmembrane region" description="Helical" evidence="7">
    <location>
        <begin position="257"/>
        <end position="285"/>
    </location>
</feature>
<dbReference type="Proteomes" id="UP000230390">
    <property type="component" value="Unassembled WGS sequence"/>
</dbReference>
<dbReference type="EMBL" id="PDOC01000012">
    <property type="protein sequence ID" value="PIL43597.1"/>
    <property type="molecule type" value="Genomic_DNA"/>
</dbReference>
<sequence length="803" mass="84456">MSPRWIKILRDVRLARGRLLMVVLALAVSIAAVVTMLGAYTVLAREVPRNYNDTNPASAQLETVGQIDADLLEQIARRPNIAAAELAATTTARVEIAPGKWLPMRIFVVPDFAQLRINTLGREAGSWPPPAGTLLIERSALGLSAGALGQSLTVEFRRAGSHRIVVGGVVHDPGLAPARQEQVLYGYATPATLARFGEQVPLNLLKIVVAHGTADSAAIEITARGLSQWLQARGVQVHEVRIPPPMQHPHQSQMNTVLLMLFIFSLLVLLLGSVLTATIISGLLSQQVRQMAIMKAIGASRLQLSGLYLGMIGALAGLALVVALPLGVMGGRALVAAVAELLNLRIASMALPWHLYAATIVLGVAAPLAAALAPILAATRLTVQSAMQDRDVSRDTPGAAWTRRWLQRAAVRDPAFTLALRNVLRRRSRFLMTILLLSGAGAMFLTSMNLRAAWENNVAQAAADRKFDLELRLDEAAPSDRLMGLIGAIAAVRRAEGWSIAPAALAGEGGISISRRYPDGGHGSFSLRAAPADTTLVALNMLAGRWLRPEDRGAAVLNHQALSTVFPGAKVGGMITVKIEEQTRTFKVVGIVRDILAPGAVYVSPADFAETTGSGGAVNAVRISLIDKAQVPSAASTVITALAAGGVSVKTSLTETSFSAAQGAHIYILVWALGFIATMMAVVGLLGLASSLGNSVLERTREFGVMRALGASSGAVVRSVLYEGILTAFASALAAVAVAAMPSAAVGAMLASISNQNISLQLSPVAVALWFAVAVSAALVASYIPATRAARLTIKQTQEWQYA</sequence>
<dbReference type="GO" id="GO:0005886">
    <property type="term" value="C:plasma membrane"/>
    <property type="evidence" value="ECO:0007669"/>
    <property type="project" value="UniProtKB-SubCell"/>
</dbReference>
<dbReference type="PANTHER" id="PTHR30572">
    <property type="entry name" value="MEMBRANE COMPONENT OF TRANSPORTER-RELATED"/>
    <property type="match status" value="1"/>
</dbReference>
<dbReference type="OrthoDB" id="9770036at2"/>
<evidence type="ECO:0000259" key="8">
    <source>
        <dbReference type="Pfam" id="PF02687"/>
    </source>
</evidence>
<evidence type="ECO:0000256" key="1">
    <source>
        <dbReference type="ARBA" id="ARBA00004651"/>
    </source>
</evidence>
<protein>
    <recommendedName>
        <fullName evidence="8">ABC3 transporter permease C-terminal domain-containing protein</fullName>
    </recommendedName>
</protein>
<feature type="transmembrane region" description="Helical" evidence="7">
    <location>
        <begin position="666"/>
        <end position="692"/>
    </location>
</feature>
<comment type="similarity">
    <text evidence="6">Belongs to the ABC-4 integral membrane protein family.</text>
</comment>
<dbReference type="InterPro" id="IPR050250">
    <property type="entry name" value="Macrolide_Exporter_MacB"/>
</dbReference>
<feature type="transmembrane region" description="Helical" evidence="7">
    <location>
        <begin position="704"/>
        <end position="722"/>
    </location>
</feature>
<reference evidence="9 10" key="1">
    <citation type="submission" date="2017-10" db="EMBL/GenBank/DDBJ databases">
        <title>Massilia psychrophilum sp. nov., a novel purple-pigmented bacterium isolated from Tianshan glacier, Xinjiang Municipality, China.</title>
        <authorList>
            <person name="Wang H."/>
        </authorList>
    </citation>
    <scope>NUCLEOTIDE SEQUENCE [LARGE SCALE GENOMIC DNA]</scope>
    <source>
        <strain evidence="9 10">JCM 30074</strain>
    </source>
</reference>
<evidence type="ECO:0000256" key="3">
    <source>
        <dbReference type="ARBA" id="ARBA00022692"/>
    </source>
</evidence>
<feature type="transmembrane region" description="Helical" evidence="7">
    <location>
        <begin position="355"/>
        <end position="378"/>
    </location>
</feature>
<keyword evidence="4 7" id="KW-1133">Transmembrane helix</keyword>
<evidence type="ECO:0000256" key="2">
    <source>
        <dbReference type="ARBA" id="ARBA00022475"/>
    </source>
</evidence>
<dbReference type="RefSeq" id="WP_099790585.1">
    <property type="nucleotide sequence ID" value="NZ_JBHLYV010000099.1"/>
</dbReference>
<evidence type="ECO:0000256" key="6">
    <source>
        <dbReference type="ARBA" id="ARBA00038076"/>
    </source>
</evidence>
<feature type="transmembrane region" description="Helical" evidence="7">
    <location>
        <begin position="430"/>
        <end position="450"/>
    </location>
</feature>
<name>A0A2G8TC11_9BURK</name>
<feature type="domain" description="ABC3 transporter permease C-terminal" evidence="8">
    <location>
        <begin position="262"/>
        <end position="381"/>
    </location>
</feature>
<evidence type="ECO:0000313" key="9">
    <source>
        <dbReference type="EMBL" id="PIL43597.1"/>
    </source>
</evidence>
<evidence type="ECO:0000313" key="10">
    <source>
        <dbReference type="Proteomes" id="UP000230390"/>
    </source>
</evidence>